<dbReference type="SUPFAM" id="SSF50978">
    <property type="entry name" value="WD40 repeat-like"/>
    <property type="match status" value="2"/>
</dbReference>
<accession>M7NI32</accession>
<dbReference type="PANTHER" id="PTHR14107">
    <property type="entry name" value="WD REPEAT PROTEIN"/>
    <property type="match status" value="1"/>
</dbReference>
<dbReference type="PROSITE" id="PS50082">
    <property type="entry name" value="WD_REPEATS_2"/>
    <property type="match status" value="1"/>
</dbReference>
<dbReference type="Proteomes" id="UP000011958">
    <property type="component" value="Unassembled WGS sequence"/>
</dbReference>
<dbReference type="InterPro" id="IPR036322">
    <property type="entry name" value="WD40_repeat_dom_sf"/>
</dbReference>
<keyword evidence="1 3" id="KW-0853">WD repeat</keyword>
<dbReference type="AlphaFoldDB" id="M7NI32"/>
<dbReference type="RefSeq" id="XP_007875471.1">
    <property type="nucleotide sequence ID" value="XM_007877280.1"/>
</dbReference>
<dbReference type="GO" id="GO:0032153">
    <property type="term" value="C:cell division site"/>
    <property type="evidence" value="ECO:0007669"/>
    <property type="project" value="TreeGrafter"/>
</dbReference>
<dbReference type="InterPro" id="IPR001680">
    <property type="entry name" value="WD40_rpt"/>
</dbReference>
<gene>
    <name evidence="4" type="ORF">PNEG_03387</name>
</gene>
<dbReference type="OrthoDB" id="3367at2759"/>
<dbReference type="OMA" id="MCVCWSP"/>
<dbReference type="PANTHER" id="PTHR14107:SF16">
    <property type="entry name" value="AT02583P"/>
    <property type="match status" value="1"/>
</dbReference>
<name>M7NI32_PNEMU</name>
<dbReference type="VEuPathDB" id="FungiDB:PNEG_03387"/>
<dbReference type="eggNOG" id="KOG2394">
    <property type="taxonomic scope" value="Eukaryota"/>
</dbReference>
<dbReference type="InterPro" id="IPR015943">
    <property type="entry name" value="WD40/YVTN_repeat-like_dom_sf"/>
</dbReference>
<evidence type="ECO:0000256" key="3">
    <source>
        <dbReference type="PROSITE-ProRule" id="PRU00221"/>
    </source>
</evidence>
<dbReference type="EMBL" id="AFWA02000017">
    <property type="protein sequence ID" value="EMR08218.1"/>
    <property type="molecule type" value="Genomic_DNA"/>
</dbReference>
<evidence type="ECO:0000256" key="1">
    <source>
        <dbReference type="ARBA" id="ARBA00022574"/>
    </source>
</evidence>
<feature type="repeat" description="WD" evidence="3">
    <location>
        <begin position="405"/>
        <end position="436"/>
    </location>
</feature>
<evidence type="ECO:0000256" key="2">
    <source>
        <dbReference type="ARBA" id="ARBA00022737"/>
    </source>
</evidence>
<dbReference type="GO" id="GO:0045013">
    <property type="term" value="P:carbon catabolite repression of transcription"/>
    <property type="evidence" value="ECO:0007669"/>
    <property type="project" value="TreeGrafter"/>
</dbReference>
<dbReference type="SMART" id="SM00320">
    <property type="entry name" value="WD40"/>
    <property type="match status" value="5"/>
</dbReference>
<proteinExistence type="predicted"/>
<comment type="caution">
    <text evidence="4">The sequence shown here is derived from an EMBL/GenBank/DDBJ whole genome shotgun (WGS) entry which is preliminary data.</text>
</comment>
<evidence type="ECO:0000313" key="5">
    <source>
        <dbReference type="Proteomes" id="UP000011958"/>
    </source>
</evidence>
<dbReference type="Pfam" id="PF00400">
    <property type="entry name" value="WD40"/>
    <property type="match status" value="2"/>
</dbReference>
<organism evidence="4 5">
    <name type="scientific">Pneumocystis murina (strain B123)</name>
    <name type="common">Mouse pneumocystis pneumonia agent</name>
    <name type="synonym">Pneumocystis carinii f. sp. muris</name>
    <dbReference type="NCBI Taxonomy" id="1069680"/>
    <lineage>
        <taxon>Eukaryota</taxon>
        <taxon>Fungi</taxon>
        <taxon>Dikarya</taxon>
        <taxon>Ascomycota</taxon>
        <taxon>Taphrinomycotina</taxon>
        <taxon>Pneumocystomycetes</taxon>
        <taxon>Pneumocystaceae</taxon>
        <taxon>Pneumocystis</taxon>
    </lineage>
</organism>
<keyword evidence="2" id="KW-0677">Repeat</keyword>
<keyword evidence="5" id="KW-1185">Reference proteome</keyword>
<dbReference type="GeneID" id="19897074"/>
<dbReference type="STRING" id="1069680.M7NI32"/>
<dbReference type="InterPro" id="IPR051362">
    <property type="entry name" value="WD_repeat_creC_regulators"/>
</dbReference>
<protein>
    <submittedName>
        <fullName evidence="4">Uncharacterized protein</fullName>
    </submittedName>
</protein>
<sequence length="573" mass="65647">MDTAESLSGQEHQFSLEEGVYDLRKQFFLNSIPYSLENVNTDPLSIDIKPITNKMEISIVDIRQDKYPSQMKPLFEDKNLSIKDELSLDQTNDSMSSVSPNGTDLIKDISLESKNMNEYGPFPTNLFSNRISFAGNVPETSKENNTMKSHYPLHLKNTNVPVKKLKPKNSILKASSSFISRIILHDDMTKCLASKTSDIIYIFSNVEKVFNWIGIFSEVKEEFISKIIFSKAYITCHDANQYTRSINQIDTVFGFSTSDIIWFDPISTKYTHLNKQGVINSSPINCIKWIPGTEDLFMAAHNDGSLIIYNKEKEKCFFVQNESFIEKSDSYEFKVLKSLSDTENQRYNPISYWQLYKHSPTSLSFSPVSCHVAVAFSNGTLKLIDYKNEKHIDTYHSWYGGLICVCWSPDGQYILTGGEDDLVTIWSFLDRRIVYRCQGHQSWVTGVAFDPWRCNKNHYRFGSVGEDGRLLLWEFNADTFNKSKDFNQTNGYFPLKNNYKSIKTPQDTETQKKSLHISSEPFDHAPMSQASVSILSPIMSKILSDQSLTGLIFCQNFIAISGKKNFIQIWDRP</sequence>
<reference evidence="5" key="1">
    <citation type="journal article" date="2016" name="Nat. Commun.">
        <title>Genome analysis of three Pneumocystis species reveals adaptation mechanisms to life exclusively in mammalian hosts.</title>
        <authorList>
            <person name="Ma L."/>
            <person name="Chen Z."/>
            <person name="Huang D.W."/>
            <person name="Kutty G."/>
            <person name="Ishihara M."/>
            <person name="Wang H."/>
            <person name="Abouelleil A."/>
            <person name="Bishop L."/>
            <person name="Davey E."/>
            <person name="Deng R."/>
            <person name="Deng X."/>
            <person name="Fan L."/>
            <person name="Fantoni G."/>
            <person name="Fitzgerald M."/>
            <person name="Gogineni E."/>
            <person name="Goldberg J.M."/>
            <person name="Handley G."/>
            <person name="Hu X."/>
            <person name="Huber C."/>
            <person name="Jiao X."/>
            <person name="Jones K."/>
            <person name="Levin J.Z."/>
            <person name="Liu Y."/>
            <person name="Macdonald P."/>
            <person name="Melnikov A."/>
            <person name="Raley C."/>
            <person name="Sassi M."/>
            <person name="Sherman B.T."/>
            <person name="Song X."/>
            <person name="Sykes S."/>
            <person name="Tran B."/>
            <person name="Walsh L."/>
            <person name="Xia Y."/>
            <person name="Yang J."/>
            <person name="Young S."/>
            <person name="Zeng Q."/>
            <person name="Zheng X."/>
            <person name="Stephens R."/>
            <person name="Nusbaum C."/>
            <person name="Birren B.W."/>
            <person name="Azadi P."/>
            <person name="Lempicki R.A."/>
            <person name="Cuomo C.A."/>
            <person name="Kovacs J.A."/>
        </authorList>
    </citation>
    <scope>NUCLEOTIDE SEQUENCE [LARGE SCALE GENOMIC DNA]</scope>
    <source>
        <strain evidence="5">B123</strain>
    </source>
</reference>
<dbReference type="Gene3D" id="2.130.10.10">
    <property type="entry name" value="YVTN repeat-like/Quinoprotein amine dehydrogenase"/>
    <property type="match status" value="1"/>
</dbReference>
<dbReference type="GO" id="GO:0051286">
    <property type="term" value="C:cell tip"/>
    <property type="evidence" value="ECO:0007669"/>
    <property type="project" value="TreeGrafter"/>
</dbReference>
<dbReference type="GO" id="GO:0005634">
    <property type="term" value="C:nucleus"/>
    <property type="evidence" value="ECO:0007669"/>
    <property type="project" value="TreeGrafter"/>
</dbReference>
<evidence type="ECO:0000313" key="4">
    <source>
        <dbReference type="EMBL" id="EMR08218.1"/>
    </source>
</evidence>
<dbReference type="HOGENOM" id="CLU_016971_1_1_1"/>